<reference evidence="2 3" key="1">
    <citation type="journal article" date="2019" name="Commun. Biol.">
        <title>The bagworm genome reveals a unique fibroin gene that provides high tensile strength.</title>
        <authorList>
            <person name="Kono N."/>
            <person name="Nakamura H."/>
            <person name="Ohtoshi R."/>
            <person name="Tomita M."/>
            <person name="Numata K."/>
            <person name="Arakawa K."/>
        </authorList>
    </citation>
    <scope>NUCLEOTIDE SEQUENCE [LARGE SCALE GENOMIC DNA]</scope>
</reference>
<sequence length="158" mass="17744">MTFCNIKNRKSRKNHNRDLGDITKFNLLIKPLTSKQVFGREERPERGEVKPLTRGTGSFPPGGRGELLWDCILILSTRSTHTGPFEWQNTHLRATCRPYTLHNGYANRLVIKRQSSFDSDNSVCAADGGFRRRDLHVSTSRSGAGDDVVTNAVLSDLD</sequence>
<accession>A0A4C1ULQ2</accession>
<dbReference type="Proteomes" id="UP000299102">
    <property type="component" value="Unassembled WGS sequence"/>
</dbReference>
<dbReference type="AlphaFoldDB" id="A0A4C1ULQ2"/>
<gene>
    <name evidence="2" type="ORF">EVAR_16484_1</name>
</gene>
<proteinExistence type="predicted"/>
<comment type="caution">
    <text evidence="2">The sequence shown here is derived from an EMBL/GenBank/DDBJ whole genome shotgun (WGS) entry which is preliminary data.</text>
</comment>
<feature type="compositionally biased region" description="Basic and acidic residues" evidence="1">
    <location>
        <begin position="38"/>
        <end position="51"/>
    </location>
</feature>
<evidence type="ECO:0000256" key="1">
    <source>
        <dbReference type="SAM" id="MobiDB-lite"/>
    </source>
</evidence>
<dbReference type="EMBL" id="BGZK01000186">
    <property type="protein sequence ID" value="GBP26902.1"/>
    <property type="molecule type" value="Genomic_DNA"/>
</dbReference>
<keyword evidence="3" id="KW-1185">Reference proteome</keyword>
<protein>
    <submittedName>
        <fullName evidence="2">Uncharacterized protein</fullName>
    </submittedName>
</protein>
<organism evidence="2 3">
    <name type="scientific">Eumeta variegata</name>
    <name type="common">Bagworm moth</name>
    <name type="synonym">Eumeta japonica</name>
    <dbReference type="NCBI Taxonomy" id="151549"/>
    <lineage>
        <taxon>Eukaryota</taxon>
        <taxon>Metazoa</taxon>
        <taxon>Ecdysozoa</taxon>
        <taxon>Arthropoda</taxon>
        <taxon>Hexapoda</taxon>
        <taxon>Insecta</taxon>
        <taxon>Pterygota</taxon>
        <taxon>Neoptera</taxon>
        <taxon>Endopterygota</taxon>
        <taxon>Lepidoptera</taxon>
        <taxon>Glossata</taxon>
        <taxon>Ditrysia</taxon>
        <taxon>Tineoidea</taxon>
        <taxon>Psychidae</taxon>
        <taxon>Oiketicinae</taxon>
        <taxon>Eumeta</taxon>
    </lineage>
</organism>
<feature type="region of interest" description="Disordered" evidence="1">
    <location>
        <begin position="38"/>
        <end position="57"/>
    </location>
</feature>
<evidence type="ECO:0000313" key="2">
    <source>
        <dbReference type="EMBL" id="GBP26902.1"/>
    </source>
</evidence>
<name>A0A4C1ULQ2_EUMVA</name>
<evidence type="ECO:0000313" key="3">
    <source>
        <dbReference type="Proteomes" id="UP000299102"/>
    </source>
</evidence>